<evidence type="ECO:0000256" key="2">
    <source>
        <dbReference type="ARBA" id="ARBA00007336"/>
    </source>
</evidence>
<dbReference type="EMBL" id="LODT01000001">
    <property type="protein sequence ID" value="KYR02776.1"/>
    <property type="molecule type" value="Genomic_DNA"/>
</dbReference>
<dbReference type="GO" id="GO:0034399">
    <property type="term" value="C:nuclear periphery"/>
    <property type="evidence" value="ECO:0007669"/>
    <property type="project" value="TreeGrafter"/>
</dbReference>
<dbReference type="Pfam" id="PF05890">
    <property type="entry name" value="Ebp2"/>
    <property type="match status" value="1"/>
</dbReference>
<feature type="compositionally biased region" description="Basic and acidic residues" evidence="6">
    <location>
        <begin position="494"/>
        <end position="503"/>
    </location>
</feature>
<organism evidence="7 8">
    <name type="scientific">Tieghemostelium lacteum</name>
    <name type="common">Slime mold</name>
    <name type="synonym">Dictyostelium lacteum</name>
    <dbReference type="NCBI Taxonomy" id="361077"/>
    <lineage>
        <taxon>Eukaryota</taxon>
        <taxon>Amoebozoa</taxon>
        <taxon>Evosea</taxon>
        <taxon>Eumycetozoa</taxon>
        <taxon>Dictyostelia</taxon>
        <taxon>Dictyosteliales</taxon>
        <taxon>Raperosteliaceae</taxon>
        <taxon>Tieghemostelium</taxon>
    </lineage>
</organism>
<evidence type="ECO:0000256" key="6">
    <source>
        <dbReference type="SAM" id="MobiDB-lite"/>
    </source>
</evidence>
<dbReference type="GO" id="GO:0030687">
    <property type="term" value="C:preribosome, large subunit precursor"/>
    <property type="evidence" value="ECO:0007669"/>
    <property type="project" value="TreeGrafter"/>
</dbReference>
<evidence type="ECO:0000256" key="5">
    <source>
        <dbReference type="ARBA" id="ARBA00023242"/>
    </source>
</evidence>
<name>A0A152A980_TIELA</name>
<comment type="similarity">
    <text evidence="2">Belongs to the EBP2 family.</text>
</comment>
<dbReference type="GO" id="GO:0005730">
    <property type="term" value="C:nucleolus"/>
    <property type="evidence" value="ECO:0007669"/>
    <property type="project" value="UniProtKB-SubCell"/>
</dbReference>
<sequence length="528" mass="60744">MAVSNKRSITTVNGNKKPLSNSPKVEIKKPTNTKLNNIKKSATTQSPKKKLKRTIDDSGDDDELKSQLSKIMSGAGGMDEDFDDEDNDEDFDDENDNQDVMDFDDDEDEEEVDDEDEDFDEDFDEDDEDDEDEDDDELDEEEMEARGKQLVDDEVNDLYSEMQDIDSEDDEEDEEEEEEQPIAIPNKRLTAKVKYTGEAFQGFAKVGDYESDKKLKPIAKQVKIAQELENDQEIEVEGGSDLDDEEPEEQTPQPKTSKYHIYDTEGIQQKLREIKMEKIPWVHTLALTSKSKMAIEDVHDDFKREVAFYQHTLQTVLDCEKLCKENNLLVRRKPDYFAEMIKSDEQMFKIKAKLQDDKKRVETADLIRKKREIKKFGKQVQVQKLQERQKQKSDAIDSVKKWRKNREKGNVSDDFDIDLIQDDNKGGKSEVGSKRKRGEDRVAPGQKVNKLGLAEKGKKRQLKDQKYGFGGKKRYAKTNDSTSTNDFSSFNAKRNNEDRDYSRGKGGKSKKGGPKARVGKSKRTQGRK</sequence>
<dbReference type="OMA" id="DAHKGRD"/>
<dbReference type="PANTHER" id="PTHR13028:SF0">
    <property type="entry name" value="RRNA-PROCESSING PROTEIN EBP2-RELATED"/>
    <property type="match status" value="1"/>
</dbReference>
<dbReference type="PANTHER" id="PTHR13028">
    <property type="entry name" value="RRNA PROCESSING PROTEIN EBNA1-BINDING PROTEIN-RELATED"/>
    <property type="match status" value="1"/>
</dbReference>
<feature type="region of interest" description="Disordered" evidence="6">
    <location>
        <begin position="1"/>
        <end position="185"/>
    </location>
</feature>
<feature type="compositionally biased region" description="Basic and acidic residues" evidence="6">
    <location>
        <begin position="422"/>
        <end position="442"/>
    </location>
</feature>
<dbReference type="Proteomes" id="UP000076078">
    <property type="component" value="Unassembled WGS sequence"/>
</dbReference>
<dbReference type="STRING" id="361077.A0A152A980"/>
<keyword evidence="4" id="KW-0175">Coiled coil</keyword>
<reference evidence="7 8" key="1">
    <citation type="submission" date="2015-12" db="EMBL/GenBank/DDBJ databases">
        <title>Dictyostelia acquired genes for synthesis and detection of signals that induce cell-type specialization by lateral gene transfer from prokaryotes.</title>
        <authorList>
            <person name="Gloeckner G."/>
            <person name="Schaap P."/>
        </authorList>
    </citation>
    <scope>NUCLEOTIDE SEQUENCE [LARGE SCALE GENOMIC DNA]</scope>
    <source>
        <strain evidence="7 8">TK</strain>
    </source>
</reference>
<feature type="region of interest" description="Disordered" evidence="6">
    <location>
        <begin position="415"/>
        <end position="528"/>
    </location>
</feature>
<keyword evidence="8" id="KW-1185">Reference proteome</keyword>
<dbReference type="OrthoDB" id="443772at2759"/>
<feature type="compositionally biased region" description="Acidic residues" evidence="6">
    <location>
        <begin position="163"/>
        <end position="180"/>
    </location>
</feature>
<feature type="region of interest" description="Disordered" evidence="6">
    <location>
        <begin position="226"/>
        <end position="257"/>
    </location>
</feature>
<feature type="compositionally biased region" description="Polar residues" evidence="6">
    <location>
        <begin position="1"/>
        <end position="23"/>
    </location>
</feature>
<accession>A0A152A980</accession>
<protein>
    <recommendedName>
        <fullName evidence="9">rRNA-processing protein EBP2</fullName>
    </recommendedName>
</protein>
<evidence type="ECO:0000256" key="3">
    <source>
        <dbReference type="ARBA" id="ARBA00022517"/>
    </source>
</evidence>
<evidence type="ECO:0000313" key="7">
    <source>
        <dbReference type="EMBL" id="KYR02776.1"/>
    </source>
</evidence>
<evidence type="ECO:0000313" key="8">
    <source>
        <dbReference type="Proteomes" id="UP000076078"/>
    </source>
</evidence>
<dbReference type="GO" id="GO:0042273">
    <property type="term" value="P:ribosomal large subunit biogenesis"/>
    <property type="evidence" value="ECO:0007669"/>
    <property type="project" value="TreeGrafter"/>
</dbReference>
<comment type="caution">
    <text evidence="7">The sequence shown here is derived from an EMBL/GenBank/DDBJ whole genome shotgun (WGS) entry which is preliminary data.</text>
</comment>
<feature type="compositionally biased region" description="Basic residues" evidence="6">
    <location>
        <begin position="505"/>
        <end position="528"/>
    </location>
</feature>
<dbReference type="GO" id="GO:0006364">
    <property type="term" value="P:rRNA processing"/>
    <property type="evidence" value="ECO:0007669"/>
    <property type="project" value="TreeGrafter"/>
</dbReference>
<comment type="subcellular location">
    <subcellularLocation>
        <location evidence="1">Nucleus</location>
        <location evidence="1">Nucleolus</location>
    </subcellularLocation>
</comment>
<evidence type="ECO:0008006" key="9">
    <source>
        <dbReference type="Google" id="ProtNLM"/>
    </source>
</evidence>
<dbReference type="AlphaFoldDB" id="A0A152A980"/>
<keyword evidence="5" id="KW-0539">Nucleus</keyword>
<dbReference type="InterPro" id="IPR008610">
    <property type="entry name" value="Ebp2"/>
</dbReference>
<proteinExistence type="inferred from homology"/>
<feature type="compositionally biased region" description="Low complexity" evidence="6">
    <location>
        <begin position="478"/>
        <end position="491"/>
    </location>
</feature>
<feature type="compositionally biased region" description="Acidic residues" evidence="6">
    <location>
        <begin position="78"/>
        <end position="143"/>
    </location>
</feature>
<keyword evidence="3" id="KW-0690">Ribosome biogenesis</keyword>
<feature type="compositionally biased region" description="Polar residues" evidence="6">
    <location>
        <begin position="30"/>
        <end position="46"/>
    </location>
</feature>
<feature type="compositionally biased region" description="Acidic residues" evidence="6">
    <location>
        <begin position="228"/>
        <end position="249"/>
    </location>
</feature>
<dbReference type="InParanoid" id="A0A152A980"/>
<evidence type="ECO:0000256" key="1">
    <source>
        <dbReference type="ARBA" id="ARBA00004604"/>
    </source>
</evidence>
<evidence type="ECO:0000256" key="4">
    <source>
        <dbReference type="ARBA" id="ARBA00023054"/>
    </source>
</evidence>
<gene>
    <name evidence="7" type="ORF">DLAC_00239</name>
</gene>